<dbReference type="VEuPathDB" id="FungiDB:HMPREF1120_08477"/>
<name>H6C8U4_EXODN</name>
<accession>H6C8U4</accession>
<dbReference type="EMBL" id="JH226136">
    <property type="protein sequence ID" value="EHY60521.1"/>
    <property type="molecule type" value="Genomic_DNA"/>
</dbReference>
<feature type="region of interest" description="Disordered" evidence="1">
    <location>
        <begin position="64"/>
        <end position="109"/>
    </location>
</feature>
<evidence type="ECO:0000313" key="3">
    <source>
        <dbReference type="Proteomes" id="UP000007304"/>
    </source>
</evidence>
<proteinExistence type="predicted"/>
<dbReference type="RefSeq" id="XP_009160982.1">
    <property type="nucleotide sequence ID" value="XM_009162734.1"/>
</dbReference>
<sequence>MPTVCRSECLLLLNCNIASEISSLQPCVFRDARLLHDFQTALVGRDLAVPMILTMTSFNGAQQPSPGTVTAISLGQPPRRVQRNARRTVPSIEPRRRAQMSHRDDSVMVPEVHLGAPPAKLHKSV</sequence>
<reference evidence="2" key="1">
    <citation type="submission" date="2011-07" db="EMBL/GenBank/DDBJ databases">
        <title>The Genome Sequence of Exophiala (Wangiella) dermatitidis NIH/UT8656.</title>
        <authorList>
            <consortium name="The Broad Institute Genome Sequencing Platform"/>
            <person name="Cuomo C."/>
            <person name="Wang Z."/>
            <person name="Hunicke-Smith S."/>
            <person name="Szanislo P.J."/>
            <person name="Earl A."/>
            <person name="Young S.K."/>
            <person name="Zeng Q."/>
            <person name="Gargeya S."/>
            <person name="Fitzgerald M."/>
            <person name="Haas B."/>
            <person name="Abouelleil A."/>
            <person name="Alvarado L."/>
            <person name="Arachchi H.M."/>
            <person name="Berlin A."/>
            <person name="Brown A."/>
            <person name="Chapman S.B."/>
            <person name="Chen Z."/>
            <person name="Dunbar C."/>
            <person name="Freedman E."/>
            <person name="Gearin G."/>
            <person name="Gellesch M."/>
            <person name="Goldberg J."/>
            <person name="Griggs A."/>
            <person name="Gujja S."/>
            <person name="Heiman D."/>
            <person name="Howarth C."/>
            <person name="Larson L."/>
            <person name="Lui A."/>
            <person name="MacDonald P.J.P."/>
            <person name="Montmayeur A."/>
            <person name="Murphy C."/>
            <person name="Neiman D."/>
            <person name="Pearson M."/>
            <person name="Priest M."/>
            <person name="Roberts A."/>
            <person name="Saif S."/>
            <person name="Shea T."/>
            <person name="Shenoy N."/>
            <person name="Sisk P."/>
            <person name="Stolte C."/>
            <person name="Sykes S."/>
            <person name="Wortman J."/>
            <person name="Nusbaum C."/>
            <person name="Birren B."/>
        </authorList>
    </citation>
    <scope>NUCLEOTIDE SEQUENCE</scope>
    <source>
        <strain evidence="2">NIH/UT8656</strain>
    </source>
</reference>
<evidence type="ECO:0000313" key="2">
    <source>
        <dbReference type="EMBL" id="EHY60521.1"/>
    </source>
</evidence>
<dbReference type="HOGENOM" id="CLU_1992644_0_0_1"/>
<keyword evidence="3" id="KW-1185">Reference proteome</keyword>
<dbReference type="GeneID" id="20313116"/>
<dbReference type="AlphaFoldDB" id="H6C8U4"/>
<feature type="compositionally biased region" description="Basic and acidic residues" evidence="1">
    <location>
        <begin position="93"/>
        <end position="106"/>
    </location>
</feature>
<gene>
    <name evidence="2" type="ORF">HMPREF1120_08477</name>
</gene>
<evidence type="ECO:0000256" key="1">
    <source>
        <dbReference type="SAM" id="MobiDB-lite"/>
    </source>
</evidence>
<organism evidence="2 3">
    <name type="scientific">Exophiala dermatitidis (strain ATCC 34100 / CBS 525.76 / NIH/UT8656)</name>
    <name type="common">Black yeast</name>
    <name type="synonym">Wangiella dermatitidis</name>
    <dbReference type="NCBI Taxonomy" id="858893"/>
    <lineage>
        <taxon>Eukaryota</taxon>
        <taxon>Fungi</taxon>
        <taxon>Dikarya</taxon>
        <taxon>Ascomycota</taxon>
        <taxon>Pezizomycotina</taxon>
        <taxon>Eurotiomycetes</taxon>
        <taxon>Chaetothyriomycetidae</taxon>
        <taxon>Chaetothyriales</taxon>
        <taxon>Herpotrichiellaceae</taxon>
        <taxon>Exophiala</taxon>
    </lineage>
</organism>
<protein>
    <submittedName>
        <fullName evidence="2">Uncharacterized protein</fullName>
    </submittedName>
</protein>
<dbReference type="Proteomes" id="UP000007304">
    <property type="component" value="Unassembled WGS sequence"/>
</dbReference>
<dbReference type="InParanoid" id="H6C8U4"/>
<feature type="compositionally biased region" description="Polar residues" evidence="1">
    <location>
        <begin position="64"/>
        <end position="73"/>
    </location>
</feature>